<feature type="transmembrane region" description="Helical" evidence="8">
    <location>
        <begin position="551"/>
        <end position="575"/>
    </location>
</feature>
<dbReference type="SUPFAM" id="SSF116726">
    <property type="entry name" value="TrkA C-terminal domain-like"/>
    <property type="match status" value="2"/>
</dbReference>
<dbReference type="Gene3D" id="3.30.70.1450">
    <property type="entry name" value="Regulator of K+ conductance, C-terminal domain"/>
    <property type="match status" value="2"/>
</dbReference>
<dbReference type="InterPro" id="IPR036721">
    <property type="entry name" value="RCK_C_sf"/>
</dbReference>
<keyword evidence="6 8" id="KW-1133">Transmembrane helix</keyword>
<dbReference type="NCBIfam" id="TIGR01625">
    <property type="entry name" value="YidE_YbjL_dupl"/>
    <property type="match status" value="2"/>
</dbReference>
<feature type="transmembrane region" description="Helical" evidence="8">
    <location>
        <begin position="398"/>
        <end position="421"/>
    </location>
</feature>
<evidence type="ECO:0000256" key="6">
    <source>
        <dbReference type="ARBA" id="ARBA00022989"/>
    </source>
</evidence>
<keyword evidence="4" id="KW-1003">Cell membrane</keyword>
<gene>
    <name evidence="10" type="ORF">ERS852429_00042</name>
    <name evidence="11" type="ORF">ERS852560_02466</name>
</gene>
<evidence type="ECO:0000256" key="1">
    <source>
        <dbReference type="ARBA" id="ARBA00004651"/>
    </source>
</evidence>
<evidence type="ECO:0000256" key="8">
    <source>
        <dbReference type="SAM" id="Phobius"/>
    </source>
</evidence>
<dbReference type="GO" id="GO:0005886">
    <property type="term" value="C:plasma membrane"/>
    <property type="evidence" value="ECO:0007669"/>
    <property type="project" value="UniProtKB-SubCell"/>
</dbReference>
<dbReference type="GO" id="GO:0008324">
    <property type="term" value="F:monoatomic cation transmembrane transporter activity"/>
    <property type="evidence" value="ECO:0007669"/>
    <property type="project" value="InterPro"/>
</dbReference>
<dbReference type="EMBL" id="CZBM01000010">
    <property type="protein sequence ID" value="CUQ37425.1"/>
    <property type="molecule type" value="Genomic_DNA"/>
</dbReference>
<feature type="transmembrane region" description="Helical" evidence="8">
    <location>
        <begin position="53"/>
        <end position="75"/>
    </location>
</feature>
<comment type="similarity">
    <text evidence="2">Belongs to the AAE transporter (TC 2.A.81) family.</text>
</comment>
<dbReference type="GO" id="GO:0006813">
    <property type="term" value="P:potassium ion transport"/>
    <property type="evidence" value="ECO:0007669"/>
    <property type="project" value="InterPro"/>
</dbReference>
<feature type="transmembrane region" description="Helical" evidence="8">
    <location>
        <begin position="178"/>
        <end position="203"/>
    </location>
</feature>
<evidence type="ECO:0000256" key="4">
    <source>
        <dbReference type="ARBA" id="ARBA00022475"/>
    </source>
</evidence>
<evidence type="ECO:0000256" key="5">
    <source>
        <dbReference type="ARBA" id="ARBA00022692"/>
    </source>
</evidence>
<accession>A0A174VZZ0</accession>
<feature type="transmembrane region" description="Helical" evidence="8">
    <location>
        <begin position="25"/>
        <end position="46"/>
    </location>
</feature>
<organism evidence="11 12">
    <name type="scientific">Parabacteroides distasonis</name>
    <dbReference type="NCBI Taxonomy" id="823"/>
    <lineage>
        <taxon>Bacteria</taxon>
        <taxon>Pseudomonadati</taxon>
        <taxon>Bacteroidota</taxon>
        <taxon>Bacteroidia</taxon>
        <taxon>Bacteroidales</taxon>
        <taxon>Tannerellaceae</taxon>
        <taxon>Parabacteroides</taxon>
    </lineage>
</organism>
<name>A0A174VZZ0_PARDI</name>
<sequence length="576" mass="62428">MPNFASLLIGNKIFKDFSMDWINDLLWGEGIGHSILLLSFVIAAGIQLGKIKVFGISLGITLVLFVGIILGHLGFTVNHNVIHFFKEFGLILFVYSVGMQVGPGFFSSFRQGGITLNMLACGIVFLGVATALVLHFVTGIPMPTMVGILSGAVTNTPGLGAAQQAYSDMYGVSDNTIALGYAVAYPLGVIGIILSIIFVRYVFRVNFDKENDDLNKEDASHTNEAKPISLVVKNPAVFGKTVGELSGLMDHLDFVISRVWRNDNKQIEIASAGTILNEDDKIFVITTDQDAESVKTFIGEEIDMERKQWIRMESQFINRRILITKPELNGKKLGQLKLRKLYGINITRINRAGVDLVATPGLTLQVGDRVNVVGTETAVSNVEKVLGNSMKRLNEPNLITIFIGIALGIVLGSIPITFPGIPQPVKLGLAGGPLIVAILISRFGYRYKLVTYTTQSANLMLREIGITLFLACVGISAGDGFVDTIVNNGGFAWIGYGFIITTVPLLIIGCVGRYFYKINYFTLMGLIAGSTTDPPALAYSNATAGNDAPSVGYATVYPLTMFLRVLTAQLLILFFA</sequence>
<evidence type="ECO:0000256" key="2">
    <source>
        <dbReference type="ARBA" id="ARBA00009854"/>
    </source>
</evidence>
<evidence type="ECO:0000313" key="12">
    <source>
        <dbReference type="Proteomes" id="UP000095332"/>
    </source>
</evidence>
<dbReference type="AlphaFoldDB" id="A0A174VZZ0"/>
<protein>
    <submittedName>
        <fullName evidence="11">Putative transporter</fullName>
    </submittedName>
</protein>
<feature type="transmembrane region" description="Helical" evidence="8">
    <location>
        <begin position="81"/>
        <end position="102"/>
    </location>
</feature>
<dbReference type="PROSITE" id="PS51202">
    <property type="entry name" value="RCK_C"/>
    <property type="match status" value="2"/>
</dbReference>
<dbReference type="Pfam" id="PF02080">
    <property type="entry name" value="TrkA_C"/>
    <property type="match status" value="2"/>
</dbReference>
<feature type="transmembrane region" description="Helical" evidence="8">
    <location>
        <begin position="490"/>
        <end position="511"/>
    </location>
</feature>
<keyword evidence="7 8" id="KW-0472">Membrane</keyword>
<evidence type="ECO:0000259" key="9">
    <source>
        <dbReference type="PROSITE" id="PS51202"/>
    </source>
</evidence>
<dbReference type="Proteomes" id="UP000095591">
    <property type="component" value="Unassembled WGS sequence"/>
</dbReference>
<dbReference type="InterPro" id="IPR006037">
    <property type="entry name" value="RCK_C"/>
</dbReference>
<feature type="domain" description="RCK C-terminal" evidence="9">
    <location>
        <begin position="302"/>
        <end position="388"/>
    </location>
</feature>
<dbReference type="NCBIfam" id="NF003007">
    <property type="entry name" value="PRK03818.1"/>
    <property type="match status" value="1"/>
</dbReference>
<dbReference type="PANTHER" id="PTHR30445:SF3">
    <property type="entry name" value="TRANSPORT PROTEIN YIDE-RELATED"/>
    <property type="match status" value="1"/>
</dbReference>
<dbReference type="Proteomes" id="UP000095332">
    <property type="component" value="Unassembled WGS sequence"/>
</dbReference>
<evidence type="ECO:0000256" key="7">
    <source>
        <dbReference type="ARBA" id="ARBA00023136"/>
    </source>
</evidence>
<dbReference type="PANTHER" id="PTHR30445">
    <property type="entry name" value="K(+)_H(+) ANTIPORTER SUBUNIT KHTT"/>
    <property type="match status" value="1"/>
</dbReference>
<dbReference type="Pfam" id="PF06826">
    <property type="entry name" value="Asp-Al_Ex"/>
    <property type="match status" value="2"/>
</dbReference>
<reference evidence="12 13" key="1">
    <citation type="submission" date="2015-09" db="EMBL/GenBank/DDBJ databases">
        <authorList>
            <consortium name="Pathogen Informatics"/>
        </authorList>
    </citation>
    <scope>NUCLEOTIDE SEQUENCE [LARGE SCALE GENOMIC DNA]</scope>
    <source>
        <strain evidence="10 13">2789STDY5608872</strain>
        <strain evidence="11 12">2789STDY5834948</strain>
    </source>
</reference>
<dbReference type="EMBL" id="CYXP01000001">
    <property type="protein sequence ID" value="CUM69287.1"/>
    <property type="molecule type" value="Genomic_DNA"/>
</dbReference>
<feature type="transmembrane region" description="Helical" evidence="8">
    <location>
        <begin position="518"/>
        <end position="539"/>
    </location>
</feature>
<feature type="transmembrane region" description="Helical" evidence="8">
    <location>
        <begin position="114"/>
        <end position="137"/>
    </location>
</feature>
<dbReference type="InterPro" id="IPR050144">
    <property type="entry name" value="AAE_transporter"/>
</dbReference>
<comment type="subcellular location">
    <subcellularLocation>
        <location evidence="1">Cell membrane</location>
        <topology evidence="1">Multi-pass membrane protein</topology>
    </subcellularLocation>
</comment>
<feature type="transmembrane region" description="Helical" evidence="8">
    <location>
        <begin position="427"/>
        <end position="447"/>
    </location>
</feature>
<dbReference type="InterPro" id="IPR006512">
    <property type="entry name" value="YidE_YbjL"/>
</dbReference>
<keyword evidence="3" id="KW-0813">Transport</keyword>
<evidence type="ECO:0000313" key="13">
    <source>
        <dbReference type="Proteomes" id="UP000095591"/>
    </source>
</evidence>
<proteinExistence type="inferred from homology"/>
<feature type="transmembrane region" description="Helical" evidence="8">
    <location>
        <begin position="459"/>
        <end position="478"/>
    </location>
</feature>
<evidence type="ECO:0000256" key="3">
    <source>
        <dbReference type="ARBA" id="ARBA00022448"/>
    </source>
</evidence>
<keyword evidence="5 8" id="KW-0812">Transmembrane</keyword>
<evidence type="ECO:0000313" key="11">
    <source>
        <dbReference type="EMBL" id="CUQ37425.1"/>
    </source>
</evidence>
<evidence type="ECO:0000313" key="10">
    <source>
        <dbReference type="EMBL" id="CUM69287.1"/>
    </source>
</evidence>
<feature type="domain" description="RCK C-terminal" evidence="9">
    <location>
        <begin position="212"/>
        <end position="300"/>
    </location>
</feature>